<evidence type="ECO:0000259" key="5">
    <source>
        <dbReference type="PROSITE" id="PS51898"/>
    </source>
</evidence>
<dbReference type="GO" id="GO:0006310">
    <property type="term" value="P:DNA recombination"/>
    <property type="evidence" value="ECO:0007669"/>
    <property type="project" value="UniProtKB-KW"/>
</dbReference>
<sequence>MAARGNTRRNANGQGGVYLRADGRWEAKVFVDTPDGRRKRISVYGDNQRDALDELGKVLDQQRRGIPVATTTLTVAEYMTYWLQHIAEPSIRRTTYATYEGDVRLHIVPGIGKRKLKALQATHIRAWLNQLRTMCQCCAQGKDSGRQTPRCCAMDNPQCCRDVLSSSSIRHILRVLRAALQDAVDEEVLSRNVARLVQLRVTDERRVRSFTRAEALRFLEAAEKHRLYALWAVALAMGLRRGEALGLAWADVDLDHARLTIRQALHRVDGELRLDPVKTEASIAVLPIPAPLVPILRGHRTRQLEERFAAGSQWRETGLVFTTAHGGFVEPRNANRMFHSLCNKANVPQLRVHDLRHSCATLLFTMGVPPATVQRILRHSSITVTTGTYVEVIEAVQRDALDSMGTLFERTDDESAGLLSSKKLPLSSRLSSDTRKSSL</sequence>
<dbReference type="PROSITE" id="PS51898">
    <property type="entry name" value="TYR_RECOMBINASE"/>
    <property type="match status" value="1"/>
</dbReference>
<gene>
    <name evidence="7" type="ORF">C8E89_11131</name>
</gene>
<evidence type="ECO:0000259" key="6">
    <source>
        <dbReference type="PROSITE" id="PS51900"/>
    </source>
</evidence>
<evidence type="ECO:0000313" key="7">
    <source>
        <dbReference type="EMBL" id="PXX07247.1"/>
    </source>
</evidence>
<dbReference type="EMBL" id="QJJU01000011">
    <property type="protein sequence ID" value="PXX07247.1"/>
    <property type="molecule type" value="Genomic_DNA"/>
</dbReference>
<dbReference type="CDD" id="cd01189">
    <property type="entry name" value="INT_ICEBs1_C_like"/>
    <property type="match status" value="1"/>
</dbReference>
<dbReference type="InterPro" id="IPR013762">
    <property type="entry name" value="Integrase-like_cat_sf"/>
</dbReference>
<dbReference type="InterPro" id="IPR010998">
    <property type="entry name" value="Integrase_recombinase_N"/>
</dbReference>
<evidence type="ECO:0000256" key="2">
    <source>
        <dbReference type="ARBA" id="ARBA00023125"/>
    </source>
</evidence>
<dbReference type="PANTHER" id="PTHR30349:SF91">
    <property type="entry name" value="INTA PROTEIN"/>
    <property type="match status" value="1"/>
</dbReference>
<name>A0A318HEP1_9MYCO</name>
<dbReference type="InterPro" id="IPR044068">
    <property type="entry name" value="CB"/>
</dbReference>
<dbReference type="PANTHER" id="PTHR30349">
    <property type="entry name" value="PHAGE INTEGRASE-RELATED"/>
    <property type="match status" value="1"/>
</dbReference>
<dbReference type="Gene3D" id="1.10.150.130">
    <property type="match status" value="1"/>
</dbReference>
<keyword evidence="8" id="KW-1185">Reference proteome</keyword>
<keyword evidence="3" id="KW-0233">DNA recombination</keyword>
<accession>A0A318HEP1</accession>
<keyword evidence="2 4" id="KW-0238">DNA-binding</keyword>
<dbReference type="InterPro" id="IPR002104">
    <property type="entry name" value="Integrase_catalytic"/>
</dbReference>
<dbReference type="Proteomes" id="UP000247781">
    <property type="component" value="Unassembled WGS sequence"/>
</dbReference>
<dbReference type="InterPro" id="IPR004107">
    <property type="entry name" value="Integrase_SAM-like_N"/>
</dbReference>
<evidence type="ECO:0000256" key="3">
    <source>
        <dbReference type="ARBA" id="ARBA00023172"/>
    </source>
</evidence>
<dbReference type="InterPro" id="IPR050090">
    <property type="entry name" value="Tyrosine_recombinase_XerCD"/>
</dbReference>
<dbReference type="PROSITE" id="PS51900">
    <property type="entry name" value="CB"/>
    <property type="match status" value="1"/>
</dbReference>
<dbReference type="GO" id="GO:0015074">
    <property type="term" value="P:DNA integration"/>
    <property type="evidence" value="ECO:0007669"/>
    <property type="project" value="UniProtKB-KW"/>
</dbReference>
<protein>
    <submittedName>
        <fullName evidence="7">Site-specific recombinase XerD</fullName>
    </submittedName>
</protein>
<proteinExistence type="predicted"/>
<organism evidence="7 8">
    <name type="scientific">Mycolicibacterium moriokaense</name>
    <dbReference type="NCBI Taxonomy" id="39691"/>
    <lineage>
        <taxon>Bacteria</taxon>
        <taxon>Bacillati</taxon>
        <taxon>Actinomycetota</taxon>
        <taxon>Actinomycetes</taxon>
        <taxon>Mycobacteriales</taxon>
        <taxon>Mycobacteriaceae</taxon>
        <taxon>Mycolicibacterium</taxon>
    </lineage>
</organism>
<dbReference type="Pfam" id="PF14659">
    <property type="entry name" value="Phage_int_SAM_3"/>
    <property type="match status" value="1"/>
</dbReference>
<evidence type="ECO:0000256" key="4">
    <source>
        <dbReference type="PROSITE-ProRule" id="PRU01248"/>
    </source>
</evidence>
<evidence type="ECO:0000313" key="8">
    <source>
        <dbReference type="Proteomes" id="UP000247781"/>
    </source>
</evidence>
<dbReference type="AlphaFoldDB" id="A0A318HEP1"/>
<dbReference type="Pfam" id="PF00589">
    <property type="entry name" value="Phage_integrase"/>
    <property type="match status" value="1"/>
</dbReference>
<evidence type="ECO:0000256" key="1">
    <source>
        <dbReference type="ARBA" id="ARBA00022908"/>
    </source>
</evidence>
<reference evidence="8" key="1">
    <citation type="submission" date="2018-05" db="EMBL/GenBank/DDBJ databases">
        <authorList>
            <person name="Deangelis K."/>
            <person name="Huntemann M."/>
            <person name="Clum A."/>
            <person name="Pillay M."/>
            <person name="Palaniappan K."/>
            <person name="Varghese N."/>
            <person name="Mikhailova N."/>
            <person name="Stamatis D."/>
            <person name="Reddy T."/>
            <person name="Daum C."/>
            <person name="Shapiro N."/>
            <person name="Ivanova N."/>
            <person name="Kyrpides N."/>
            <person name="Woyke T."/>
        </authorList>
    </citation>
    <scope>NUCLEOTIDE SEQUENCE [LARGE SCALE GENOMIC DNA]</scope>
    <source>
        <strain evidence="8">GAS496</strain>
    </source>
</reference>
<feature type="domain" description="Core-binding (CB)" evidence="6">
    <location>
        <begin position="73"/>
        <end position="184"/>
    </location>
</feature>
<reference evidence="7 8" key="2">
    <citation type="submission" date="2018-06" db="EMBL/GenBank/DDBJ databases">
        <title>Sequencing of bacterial isolates from soil warming experiment in Harvard Forest, Massachusetts, USA.</title>
        <authorList>
            <person name="Deangelis K.PhD."/>
        </authorList>
    </citation>
    <scope>NUCLEOTIDE SEQUENCE [LARGE SCALE GENOMIC DNA]</scope>
    <source>
        <strain evidence="7 8">GAS496</strain>
    </source>
</reference>
<dbReference type="GO" id="GO:0003677">
    <property type="term" value="F:DNA binding"/>
    <property type="evidence" value="ECO:0007669"/>
    <property type="project" value="UniProtKB-UniRule"/>
</dbReference>
<comment type="caution">
    <text evidence="7">The sequence shown here is derived from an EMBL/GenBank/DDBJ whole genome shotgun (WGS) entry which is preliminary data.</text>
</comment>
<keyword evidence="1" id="KW-0229">DNA integration</keyword>
<dbReference type="SUPFAM" id="SSF56349">
    <property type="entry name" value="DNA breaking-rejoining enzymes"/>
    <property type="match status" value="1"/>
</dbReference>
<dbReference type="InterPro" id="IPR011010">
    <property type="entry name" value="DNA_brk_join_enz"/>
</dbReference>
<feature type="domain" description="Tyr recombinase" evidence="5">
    <location>
        <begin position="205"/>
        <end position="402"/>
    </location>
</feature>
<dbReference type="Gene3D" id="1.10.443.10">
    <property type="entry name" value="Intergrase catalytic core"/>
    <property type="match status" value="1"/>
</dbReference>